<evidence type="ECO:0000256" key="1">
    <source>
        <dbReference type="ARBA" id="ARBA00022729"/>
    </source>
</evidence>
<dbReference type="Gene3D" id="2.130.10.130">
    <property type="entry name" value="Integrin alpha, N-terminal"/>
    <property type="match status" value="4"/>
</dbReference>
<dbReference type="InterPro" id="IPR011519">
    <property type="entry name" value="UnbV_ASPIC"/>
</dbReference>
<dbReference type="STRING" id="1220578.FPE01S_02_06330"/>
<evidence type="ECO:0000256" key="2">
    <source>
        <dbReference type="SAM" id="SignalP"/>
    </source>
</evidence>
<reference evidence="4 5" key="1">
    <citation type="submission" date="2015-04" db="EMBL/GenBank/DDBJ databases">
        <title>Whole genome shotgun sequence of Flavihumibacter petaseus NBRC 106054.</title>
        <authorList>
            <person name="Miyazawa S."/>
            <person name="Hosoyama A."/>
            <person name="Hashimoto M."/>
            <person name="Noguchi M."/>
            <person name="Tsuchikane K."/>
            <person name="Ohji S."/>
            <person name="Yamazoe A."/>
            <person name="Ichikawa N."/>
            <person name="Kimura A."/>
            <person name="Fujita N."/>
        </authorList>
    </citation>
    <scope>NUCLEOTIDE SEQUENCE [LARGE SCALE GENOMIC DNA]</scope>
    <source>
        <strain evidence="4 5">NBRC 106054</strain>
    </source>
</reference>
<evidence type="ECO:0000313" key="4">
    <source>
        <dbReference type="EMBL" id="GAO43528.1"/>
    </source>
</evidence>
<keyword evidence="5" id="KW-1185">Reference proteome</keyword>
<dbReference type="Proteomes" id="UP000033121">
    <property type="component" value="Unassembled WGS sequence"/>
</dbReference>
<evidence type="ECO:0000259" key="3">
    <source>
        <dbReference type="Pfam" id="PF07593"/>
    </source>
</evidence>
<dbReference type="SUPFAM" id="SSF69318">
    <property type="entry name" value="Integrin alpha N-terminal domain"/>
    <property type="match status" value="3"/>
</dbReference>
<dbReference type="Pfam" id="PF07593">
    <property type="entry name" value="UnbV_ASPIC"/>
    <property type="match status" value="1"/>
</dbReference>
<feature type="domain" description="ASPIC/UnbV" evidence="3">
    <location>
        <begin position="523"/>
        <end position="588"/>
    </location>
</feature>
<dbReference type="Pfam" id="PF13517">
    <property type="entry name" value="FG-GAP_3"/>
    <property type="match status" value="4"/>
</dbReference>
<evidence type="ECO:0000313" key="5">
    <source>
        <dbReference type="Proteomes" id="UP000033121"/>
    </source>
</evidence>
<comment type="caution">
    <text evidence="4">The sequence shown here is derived from an EMBL/GenBank/DDBJ whole genome shotgun (WGS) entry which is preliminary data.</text>
</comment>
<dbReference type="InterPro" id="IPR028994">
    <property type="entry name" value="Integrin_alpha_N"/>
</dbReference>
<dbReference type="InterPro" id="IPR013517">
    <property type="entry name" value="FG-GAP"/>
</dbReference>
<gene>
    <name evidence="4" type="ORF">FPE01S_02_06330</name>
</gene>
<dbReference type="PANTHER" id="PTHR16026">
    <property type="entry name" value="CARTILAGE ACIDIC PROTEIN 1"/>
    <property type="match status" value="1"/>
</dbReference>
<name>A0A0E9N1A9_9BACT</name>
<dbReference type="RefSeq" id="WP_046369391.1">
    <property type="nucleotide sequence ID" value="NZ_BBWV01000002.1"/>
</dbReference>
<dbReference type="InterPro" id="IPR027039">
    <property type="entry name" value="Crtac1"/>
</dbReference>
<sequence length="1108" mass="121060">MRQVLFPALLFLLLACGQVKHQQVFSVLDTKVSKVLFENRIDPFAKVNIFDYLYYYNGGGVAAGDINNDGLDDLFFVSNQGENKLYLNKGGLLFDDISVTAGIQGKANWKTGVTLADVNQDGWLDIYVSAVGSYAGFAGKNELFINQGNLHFEEASSTYGLDIEGFNTQSTFFDYDHDGDLDMFLVNHSVHSNATLQDSSFRHRTDARSGDKLFRCDKTGNGIYYTDVTAGAGIFSSALGYGLNAMVADLNNDGWEDIYVSNDFHEEDYYYLNQQNGQFKEINKSAFAHESRFSMGSDIADLNNDGWLDIVTADMLPDEEKVLKSSMSDEPLSTYAIKQQRWGYHPQFSRNCLQLNTGGGMLFSDIGLIAGVAASDWSWSPLIADFNNDGIKDLFISNGILKRPNDLDFLKFASAQARAASAATLRDTDREKLEKMPDGAAINRMFAGSGGNSFTDVSADWGFQEPGFSNGAAYADLDNDGDLEIIVNNINAPATIYQNHSSDHKSSNSFSLRLKGDMANAFGYGAAIKITTAGGDQYAQVTATRGFESASTVQLHFGTGADTVVRQLVIQWPGGGTQVLQNLACNSIHVVTRPGKLLMQVDHSWPVSRGNDPWLLDVTKSSRVDFVHRENSFNDFDLQELMPQQLSIEGPRLAVADVDGDGLEDLFAGGAKGQPAALFRQTVSGTFMKMPVEAFEQDNLQEATGACFFDADGDGDQDLYVVSGGGEYFEGAKPLLDRLYLNNGKGKFSRSQGLPQIATNKSAVAAADFDKDGDIDLFVGGRSVAGQYGTPAPSYLLLNNSKGSFTEAPPETLPQLRLMGMVTSAAWLDYNSDGWPDLVVAGDWMRIRFFRNQQGKFTETTDSLIAQPLSGFWKTLQVADVNGDGHSDLLAGNLGCNSKLKASREFPLRLYCGDIAGMGSFDQVLALSTTGKYYPFLNKEEMEKRMPLIMRKQFADYSSMAGLGIDEIFGDRLRGAKQLEINTLASVVLMGDGKHGFTVHPLPAEAQWSALYAFACADFTGDRIIDILCGGNFYGVTPYEGFYDASVGLILEGEGKNNWLPRLPWQTGLAISGQVRDLKIIRGSGGRAMIAVARNNASLILLQQTLKK</sequence>
<keyword evidence="1 2" id="KW-0732">Signal</keyword>
<accession>A0A0E9N1A9</accession>
<dbReference type="PROSITE" id="PS51257">
    <property type="entry name" value="PROKAR_LIPOPROTEIN"/>
    <property type="match status" value="1"/>
</dbReference>
<dbReference type="AlphaFoldDB" id="A0A0E9N1A9"/>
<feature type="signal peptide" evidence="2">
    <location>
        <begin position="1"/>
        <end position="21"/>
    </location>
</feature>
<proteinExistence type="predicted"/>
<dbReference type="PANTHER" id="PTHR16026:SF0">
    <property type="entry name" value="CARTILAGE ACIDIC PROTEIN 1"/>
    <property type="match status" value="1"/>
</dbReference>
<dbReference type="EMBL" id="BBWV01000002">
    <property type="protein sequence ID" value="GAO43528.1"/>
    <property type="molecule type" value="Genomic_DNA"/>
</dbReference>
<dbReference type="OrthoDB" id="600363at2"/>
<feature type="chain" id="PRO_5002430144" description="ASPIC/UnbV domain-containing protein" evidence="2">
    <location>
        <begin position="22"/>
        <end position="1108"/>
    </location>
</feature>
<organism evidence="4 5">
    <name type="scientific">Flavihumibacter petaseus NBRC 106054</name>
    <dbReference type="NCBI Taxonomy" id="1220578"/>
    <lineage>
        <taxon>Bacteria</taxon>
        <taxon>Pseudomonadati</taxon>
        <taxon>Bacteroidota</taxon>
        <taxon>Chitinophagia</taxon>
        <taxon>Chitinophagales</taxon>
        <taxon>Chitinophagaceae</taxon>
        <taxon>Flavihumibacter</taxon>
    </lineage>
</organism>
<protein>
    <recommendedName>
        <fullName evidence="3">ASPIC/UnbV domain-containing protein</fullName>
    </recommendedName>
</protein>